<comment type="caution">
    <text evidence="7">The sequence shown here is derived from an EMBL/GenBank/DDBJ whole genome shotgun (WGS) entry which is preliminary data.</text>
</comment>
<dbReference type="GO" id="GO:0030735">
    <property type="term" value="F:carnosine N-methyltransferase activity"/>
    <property type="evidence" value="ECO:0007669"/>
    <property type="project" value="UniProtKB-EC"/>
</dbReference>
<dbReference type="EMBL" id="LNFO01000069">
    <property type="protein sequence ID" value="KUG02149.1"/>
    <property type="molecule type" value="Genomic_DNA"/>
</dbReference>
<dbReference type="Proteomes" id="UP000054636">
    <property type="component" value="Unassembled WGS sequence"/>
</dbReference>
<evidence type="ECO:0000313" key="7">
    <source>
        <dbReference type="EMBL" id="KUG02149.1"/>
    </source>
</evidence>
<evidence type="ECO:0000313" key="6">
    <source>
        <dbReference type="EMBL" id="KUF98018.1"/>
    </source>
</evidence>
<dbReference type="Pfam" id="PF07942">
    <property type="entry name" value="CARME"/>
    <property type="match status" value="2"/>
</dbReference>
<evidence type="ECO:0000256" key="5">
    <source>
        <dbReference type="ARBA" id="ARBA00022691"/>
    </source>
</evidence>
<gene>
    <name evidence="7" type="ORF">AM587_10011516</name>
    <name evidence="6" type="ORF">AM588_10007313</name>
</gene>
<proteinExistence type="inferred from homology"/>
<dbReference type="Gene3D" id="3.40.50.150">
    <property type="entry name" value="Vaccinia Virus protein VP39"/>
    <property type="match status" value="1"/>
</dbReference>
<dbReference type="InterPro" id="IPR012901">
    <property type="entry name" value="CARME"/>
</dbReference>
<evidence type="ECO:0000313" key="8">
    <source>
        <dbReference type="Proteomes" id="UP000052943"/>
    </source>
</evidence>
<keyword evidence="5" id="KW-0949">S-adenosyl-L-methionine</keyword>
<evidence type="ECO:0000256" key="2">
    <source>
        <dbReference type="ARBA" id="ARBA00012003"/>
    </source>
</evidence>
<dbReference type="STRING" id="4790.A0A0W8E0M5"/>
<dbReference type="Proteomes" id="UP000052943">
    <property type="component" value="Unassembled WGS sequence"/>
</dbReference>
<dbReference type="OrthoDB" id="978at2759"/>
<dbReference type="SMART" id="SM01296">
    <property type="entry name" value="N2227"/>
    <property type="match status" value="1"/>
</dbReference>
<evidence type="ECO:0000256" key="3">
    <source>
        <dbReference type="ARBA" id="ARBA00022603"/>
    </source>
</evidence>
<evidence type="ECO:0000256" key="1">
    <source>
        <dbReference type="ARBA" id="ARBA00010086"/>
    </source>
</evidence>
<dbReference type="InterPro" id="IPR029063">
    <property type="entry name" value="SAM-dependent_MTases_sf"/>
</dbReference>
<keyword evidence="4" id="KW-0808">Transferase</keyword>
<dbReference type="EMBL" id="LNFP01000086">
    <property type="protein sequence ID" value="KUF98018.1"/>
    <property type="molecule type" value="Genomic_DNA"/>
</dbReference>
<dbReference type="AlphaFoldDB" id="A0A0W8E0M5"/>
<organism evidence="7 8">
    <name type="scientific">Phytophthora nicotianae</name>
    <name type="common">Potato buckeye rot agent</name>
    <name type="synonym">Phytophthora parasitica</name>
    <dbReference type="NCBI Taxonomy" id="4792"/>
    <lineage>
        <taxon>Eukaryota</taxon>
        <taxon>Sar</taxon>
        <taxon>Stramenopiles</taxon>
        <taxon>Oomycota</taxon>
        <taxon>Peronosporomycetes</taxon>
        <taxon>Peronosporales</taxon>
        <taxon>Peronosporaceae</taxon>
        <taxon>Phytophthora</taxon>
    </lineage>
</organism>
<dbReference type="PANTHER" id="PTHR12303">
    <property type="entry name" value="CARNOSINE N-METHYLTRANSFERASE"/>
    <property type="match status" value="1"/>
</dbReference>
<dbReference type="EC" id="2.1.1.22" evidence="2"/>
<reference evidence="8 9" key="1">
    <citation type="submission" date="2015-11" db="EMBL/GenBank/DDBJ databases">
        <title>Genomes and virulence difference between two physiological races of Phytophthora nicotianae.</title>
        <authorList>
            <person name="Liu H."/>
            <person name="Ma X."/>
            <person name="Yu H."/>
            <person name="Fang D."/>
            <person name="Li Y."/>
            <person name="Wang X."/>
            <person name="Wang W."/>
            <person name="Dong Y."/>
            <person name="Xiao B."/>
        </authorList>
    </citation>
    <scope>NUCLEOTIDE SEQUENCE [LARGE SCALE GENOMIC DNA]</scope>
    <source>
        <strain evidence="8">race 0</strain>
        <strain evidence="7">Race 0</strain>
        <strain evidence="9">race 1</strain>
        <strain evidence="6">Race 1</strain>
    </source>
</reference>
<sequence>MEQDPEEQEHYKSVLLSFREYESYMMREIYRRKKHMQAMPVDMQRRLPPSSTLRNLHHFVNATHHNQILFERIVQAQLENGPAYELPEVTPKTPLRSPLRHFSKLKSTLHQFVRDWSDEGKKERDMCYTPIIKELRRVLMVDPDSPTDRPRVLLPGAGLGRLALEIASLGYAVQGNEFSYQMLFASNFILNWYSSTLLGIVVDSLLNYYSTVANRISRPMELEIHPWIHNPSNAMTVTDLLRPVAIPDVAPAELLGLNTGTAIPPDFSMCAGEFLEAYANDKECWDCIVTCFFIDAAPNVIEYIAAFERLLKPGGYWINLGPLLYHWQDGSGEDDERYDQSVELTYEEIKAVMSTYNFRIQKESQRECLYTNNIKSMMKTVFNCAFFTAIKEAGRV</sequence>
<evidence type="ECO:0000313" key="9">
    <source>
        <dbReference type="Proteomes" id="UP000054636"/>
    </source>
</evidence>
<accession>A0A0W8E0M5</accession>
<protein>
    <recommendedName>
        <fullName evidence="2">carnosine N-methyltransferase</fullName>
        <ecNumber evidence="2">2.1.1.22</ecNumber>
    </recommendedName>
</protein>
<name>A0A0W8E0M5_PHYNI</name>
<dbReference type="OMA" id="GSMSMCA"/>
<dbReference type="GO" id="GO:0032259">
    <property type="term" value="P:methylation"/>
    <property type="evidence" value="ECO:0007669"/>
    <property type="project" value="UniProtKB-KW"/>
</dbReference>
<dbReference type="PANTHER" id="PTHR12303:SF6">
    <property type="entry name" value="CARNOSINE N-METHYLTRANSFERASE"/>
    <property type="match status" value="1"/>
</dbReference>
<evidence type="ECO:0000256" key="4">
    <source>
        <dbReference type="ARBA" id="ARBA00022679"/>
    </source>
</evidence>
<comment type="similarity">
    <text evidence="1">Belongs to the carnosine N-methyltransferase family.</text>
</comment>
<dbReference type="SUPFAM" id="SSF53335">
    <property type="entry name" value="S-adenosyl-L-methionine-dependent methyltransferases"/>
    <property type="match status" value="1"/>
</dbReference>
<keyword evidence="3" id="KW-0489">Methyltransferase</keyword>